<dbReference type="Proteomes" id="UP000433483">
    <property type="component" value="Unassembled WGS sequence"/>
</dbReference>
<evidence type="ECO:0000313" key="4">
    <source>
        <dbReference type="EMBL" id="KAE9160442.1"/>
    </source>
</evidence>
<evidence type="ECO:0000313" key="2">
    <source>
        <dbReference type="EMBL" id="KAE9060990.1"/>
    </source>
</evidence>
<dbReference type="EMBL" id="QXGA01007122">
    <property type="protein sequence ID" value="KAE9060990.1"/>
    <property type="molecule type" value="Genomic_DNA"/>
</dbReference>
<sequence>MVGSLLPVLRVPGPALSSILVVAGCPEAVASRFAFRALAFAALDRLGPWVLKPSPAFAPPTGSIWCCALSCCASLWTLINYSVCAAFGVGSSGSTLSSCNVVVGDCGVLAINNWISSSAD</sequence>
<dbReference type="EMBL" id="QXFY01005708">
    <property type="protein sequence ID" value="KAE9271203.1"/>
    <property type="molecule type" value="Genomic_DNA"/>
</dbReference>
<reference evidence="8 9" key="1">
    <citation type="submission" date="2018-08" db="EMBL/GenBank/DDBJ databases">
        <title>Genomic investigation of the strawberry pathogen Phytophthora fragariae indicates pathogenicity is determined by transcriptional variation in three key races.</title>
        <authorList>
            <person name="Adams T.M."/>
            <person name="Armitage A.D."/>
            <person name="Sobczyk M.K."/>
            <person name="Bates H.J."/>
            <person name="Dunwell J.M."/>
            <person name="Nellist C.F."/>
            <person name="Harrison R.J."/>
        </authorList>
    </citation>
    <scope>NUCLEOTIDE SEQUENCE [LARGE SCALE GENOMIC DNA]</scope>
    <source>
        <strain evidence="6 10">A4</strain>
        <strain evidence="5 11">BC-1</strain>
        <strain evidence="4 9">NOV-27</strain>
        <strain evidence="2 12">NOV-5</strain>
        <strain evidence="7 13">NOV-77</strain>
        <strain evidence="1 8">NOV-9</strain>
        <strain evidence="3 14">ONT-3</strain>
    </source>
</reference>
<dbReference type="EMBL" id="QXGD01005662">
    <property type="protein sequence ID" value="KAE9165390.1"/>
    <property type="molecule type" value="Genomic_DNA"/>
</dbReference>
<evidence type="ECO:0000313" key="3">
    <source>
        <dbReference type="EMBL" id="KAE9061220.1"/>
    </source>
</evidence>
<accession>A0A6A3PW32</accession>
<dbReference type="Proteomes" id="UP000486351">
    <property type="component" value="Unassembled WGS sequence"/>
</dbReference>
<evidence type="ECO:0000313" key="10">
    <source>
        <dbReference type="Proteomes" id="UP000437068"/>
    </source>
</evidence>
<evidence type="ECO:0000313" key="1">
    <source>
        <dbReference type="EMBL" id="KAE8918241.1"/>
    </source>
</evidence>
<dbReference type="EMBL" id="QXGB01006646">
    <property type="protein sequence ID" value="KAE9160442.1"/>
    <property type="molecule type" value="Genomic_DNA"/>
</dbReference>
<keyword evidence="9" id="KW-1185">Reference proteome</keyword>
<protein>
    <submittedName>
        <fullName evidence="2">Uncharacterized protein</fullName>
    </submittedName>
</protein>
<comment type="caution">
    <text evidence="2">The sequence shown here is derived from an EMBL/GenBank/DDBJ whole genome shotgun (WGS) entry which is preliminary data.</text>
</comment>
<evidence type="ECO:0000313" key="6">
    <source>
        <dbReference type="EMBL" id="KAE9269621.1"/>
    </source>
</evidence>
<dbReference type="EMBL" id="QXFX01005277">
    <property type="protein sequence ID" value="KAE9061220.1"/>
    <property type="molecule type" value="Genomic_DNA"/>
</dbReference>
<evidence type="ECO:0000313" key="11">
    <source>
        <dbReference type="Proteomes" id="UP000440367"/>
    </source>
</evidence>
<name>A0A6A3PW32_9STRA</name>
<evidence type="ECO:0000313" key="7">
    <source>
        <dbReference type="EMBL" id="KAE9271203.1"/>
    </source>
</evidence>
<organism evidence="2 12">
    <name type="scientific">Phytophthora fragariae</name>
    <dbReference type="NCBI Taxonomy" id="53985"/>
    <lineage>
        <taxon>Eukaryota</taxon>
        <taxon>Sar</taxon>
        <taxon>Stramenopiles</taxon>
        <taxon>Oomycota</taxon>
        <taxon>Peronosporomycetes</taxon>
        <taxon>Peronosporales</taxon>
        <taxon>Peronosporaceae</taxon>
        <taxon>Phytophthora</taxon>
    </lineage>
</organism>
<dbReference type="EMBL" id="QXGE01004739">
    <property type="protein sequence ID" value="KAE9269621.1"/>
    <property type="molecule type" value="Genomic_DNA"/>
</dbReference>
<dbReference type="AlphaFoldDB" id="A0A6A3PW32"/>
<evidence type="ECO:0000313" key="12">
    <source>
        <dbReference type="Proteomes" id="UP000440732"/>
    </source>
</evidence>
<proteinExistence type="predicted"/>
<dbReference type="Proteomes" id="UP000440732">
    <property type="component" value="Unassembled WGS sequence"/>
</dbReference>
<dbReference type="Proteomes" id="UP000488956">
    <property type="component" value="Unassembled WGS sequence"/>
</dbReference>
<evidence type="ECO:0000313" key="5">
    <source>
        <dbReference type="EMBL" id="KAE9165390.1"/>
    </source>
</evidence>
<evidence type="ECO:0000313" key="8">
    <source>
        <dbReference type="Proteomes" id="UP000429523"/>
    </source>
</evidence>
<gene>
    <name evidence="6" type="ORF">PF001_g29146</name>
    <name evidence="5" type="ORF">PF002_g31371</name>
    <name evidence="4" type="ORF">PF005_g31643</name>
    <name evidence="2" type="ORF">PF006_g31513</name>
    <name evidence="7" type="ORF">PF008_g30413</name>
    <name evidence="1" type="ORF">PF009_g31442</name>
    <name evidence="3" type="ORF">PF010_g29895</name>
</gene>
<dbReference type="Proteomes" id="UP000437068">
    <property type="component" value="Unassembled WGS sequence"/>
</dbReference>
<evidence type="ECO:0000313" key="14">
    <source>
        <dbReference type="Proteomes" id="UP000488956"/>
    </source>
</evidence>
<evidence type="ECO:0000313" key="9">
    <source>
        <dbReference type="Proteomes" id="UP000433483"/>
    </source>
</evidence>
<evidence type="ECO:0000313" key="13">
    <source>
        <dbReference type="Proteomes" id="UP000486351"/>
    </source>
</evidence>
<dbReference type="Proteomes" id="UP000429523">
    <property type="component" value="Unassembled WGS sequence"/>
</dbReference>
<dbReference type="EMBL" id="QXGF01005955">
    <property type="protein sequence ID" value="KAE8918241.1"/>
    <property type="molecule type" value="Genomic_DNA"/>
</dbReference>
<dbReference type="Proteomes" id="UP000440367">
    <property type="component" value="Unassembled WGS sequence"/>
</dbReference>